<feature type="region of interest" description="Disordered" evidence="1">
    <location>
        <begin position="67"/>
        <end position="86"/>
    </location>
</feature>
<accession>A0ABU6REF2</accession>
<dbReference type="EMBL" id="JASCZI010030417">
    <property type="protein sequence ID" value="MED6122407.1"/>
    <property type="molecule type" value="Genomic_DNA"/>
</dbReference>
<keyword evidence="3" id="KW-1185">Reference proteome</keyword>
<evidence type="ECO:0000313" key="2">
    <source>
        <dbReference type="EMBL" id="MED6122407.1"/>
    </source>
</evidence>
<reference evidence="2 3" key="1">
    <citation type="journal article" date="2023" name="Plants (Basel)">
        <title>Bridging the Gap: Combining Genomics and Transcriptomics Approaches to Understand Stylosanthes scabra, an Orphan Legume from the Brazilian Caatinga.</title>
        <authorList>
            <person name="Ferreira-Neto J.R.C."/>
            <person name="da Silva M.D."/>
            <person name="Binneck E."/>
            <person name="de Melo N.F."/>
            <person name="da Silva R.H."/>
            <person name="de Melo A.L.T.M."/>
            <person name="Pandolfi V."/>
            <person name="Bustamante F.O."/>
            <person name="Brasileiro-Vidal A.C."/>
            <person name="Benko-Iseppon A.M."/>
        </authorList>
    </citation>
    <scope>NUCLEOTIDE SEQUENCE [LARGE SCALE GENOMIC DNA]</scope>
    <source>
        <tissue evidence="2">Leaves</tissue>
    </source>
</reference>
<dbReference type="Proteomes" id="UP001341840">
    <property type="component" value="Unassembled WGS sequence"/>
</dbReference>
<evidence type="ECO:0000313" key="3">
    <source>
        <dbReference type="Proteomes" id="UP001341840"/>
    </source>
</evidence>
<sequence>MSGKSELVQVFLYNLGGGFREIRKVGYRFLSRQPNGRFVHLLVKPAVHVARLLPLHQFALSNPKMEMDNLESDSDYTASSRSSSDC</sequence>
<gene>
    <name evidence="2" type="ORF">PIB30_039522</name>
</gene>
<proteinExistence type="predicted"/>
<evidence type="ECO:0000256" key="1">
    <source>
        <dbReference type="SAM" id="MobiDB-lite"/>
    </source>
</evidence>
<feature type="compositionally biased region" description="Low complexity" evidence="1">
    <location>
        <begin position="75"/>
        <end position="86"/>
    </location>
</feature>
<comment type="caution">
    <text evidence="2">The sequence shown here is derived from an EMBL/GenBank/DDBJ whole genome shotgun (WGS) entry which is preliminary data.</text>
</comment>
<name>A0ABU6REF2_9FABA</name>
<organism evidence="2 3">
    <name type="scientific">Stylosanthes scabra</name>
    <dbReference type="NCBI Taxonomy" id="79078"/>
    <lineage>
        <taxon>Eukaryota</taxon>
        <taxon>Viridiplantae</taxon>
        <taxon>Streptophyta</taxon>
        <taxon>Embryophyta</taxon>
        <taxon>Tracheophyta</taxon>
        <taxon>Spermatophyta</taxon>
        <taxon>Magnoliopsida</taxon>
        <taxon>eudicotyledons</taxon>
        <taxon>Gunneridae</taxon>
        <taxon>Pentapetalae</taxon>
        <taxon>rosids</taxon>
        <taxon>fabids</taxon>
        <taxon>Fabales</taxon>
        <taxon>Fabaceae</taxon>
        <taxon>Papilionoideae</taxon>
        <taxon>50 kb inversion clade</taxon>
        <taxon>dalbergioids sensu lato</taxon>
        <taxon>Dalbergieae</taxon>
        <taxon>Pterocarpus clade</taxon>
        <taxon>Stylosanthes</taxon>
    </lineage>
</organism>
<protein>
    <submittedName>
        <fullName evidence="2">Uncharacterized protein</fullName>
    </submittedName>
</protein>